<dbReference type="AlphaFoldDB" id="A0AAV2L9A5"/>
<accession>A0AAV2L9A5</accession>
<gene>
    <name evidence="1" type="ORF">KC01_LOCUS25423</name>
</gene>
<protein>
    <submittedName>
        <fullName evidence="1">Uncharacterized protein</fullName>
    </submittedName>
</protein>
<organism evidence="1 2">
    <name type="scientific">Knipowitschia caucasica</name>
    <name type="common">Caucasian dwarf goby</name>
    <name type="synonym">Pomatoschistus caucasicus</name>
    <dbReference type="NCBI Taxonomy" id="637954"/>
    <lineage>
        <taxon>Eukaryota</taxon>
        <taxon>Metazoa</taxon>
        <taxon>Chordata</taxon>
        <taxon>Craniata</taxon>
        <taxon>Vertebrata</taxon>
        <taxon>Euteleostomi</taxon>
        <taxon>Actinopterygii</taxon>
        <taxon>Neopterygii</taxon>
        <taxon>Teleostei</taxon>
        <taxon>Neoteleostei</taxon>
        <taxon>Acanthomorphata</taxon>
        <taxon>Gobiaria</taxon>
        <taxon>Gobiiformes</taxon>
        <taxon>Gobioidei</taxon>
        <taxon>Gobiidae</taxon>
        <taxon>Gobiinae</taxon>
        <taxon>Knipowitschia</taxon>
    </lineage>
</organism>
<name>A0AAV2L9A5_KNICA</name>
<proteinExistence type="predicted"/>
<dbReference type="Proteomes" id="UP001497482">
    <property type="component" value="Chromosome 21"/>
</dbReference>
<evidence type="ECO:0000313" key="1">
    <source>
        <dbReference type="EMBL" id="CAL1596805.1"/>
    </source>
</evidence>
<sequence>MASNRALSSTYSVYKSIQQDNFFRDADGDACVTAARSECGEQAVHGEEVSEDRLRAVSLDERVGPTAHSAWIPWLQLQLYERPLKSNCRPRTWSSVIWRKS</sequence>
<keyword evidence="2" id="KW-1185">Reference proteome</keyword>
<evidence type="ECO:0000313" key="2">
    <source>
        <dbReference type="Proteomes" id="UP001497482"/>
    </source>
</evidence>
<reference evidence="1 2" key="1">
    <citation type="submission" date="2024-04" db="EMBL/GenBank/DDBJ databases">
        <authorList>
            <person name="Waldvogel A.-M."/>
            <person name="Schoenle A."/>
        </authorList>
    </citation>
    <scope>NUCLEOTIDE SEQUENCE [LARGE SCALE GENOMIC DNA]</scope>
</reference>
<dbReference type="EMBL" id="OZ035843">
    <property type="protein sequence ID" value="CAL1596805.1"/>
    <property type="molecule type" value="Genomic_DNA"/>
</dbReference>